<proteinExistence type="predicted"/>
<sequence>MADFCTTASELRTGLWSSGAGDGPLRERFQNQLDTAAQKVATTLDRLPSLSDSPVGGGDAAVAQFGDALGELHESLVRGRAALDALPENATEDQNATVVAQVWPRVAARAADPFTGVTVSAAMRTAADTSACAPFSF</sequence>
<name>A0A7Z0WNV0_9PSEU</name>
<organism evidence="1 2">
    <name type="scientific">Actinophytocola xinjiangensis</name>
    <dbReference type="NCBI Taxonomy" id="485602"/>
    <lineage>
        <taxon>Bacteria</taxon>
        <taxon>Bacillati</taxon>
        <taxon>Actinomycetota</taxon>
        <taxon>Actinomycetes</taxon>
        <taxon>Pseudonocardiales</taxon>
        <taxon>Pseudonocardiaceae</taxon>
    </lineage>
</organism>
<evidence type="ECO:0000313" key="2">
    <source>
        <dbReference type="Proteomes" id="UP000185696"/>
    </source>
</evidence>
<evidence type="ECO:0000313" key="1">
    <source>
        <dbReference type="EMBL" id="OLF11988.1"/>
    </source>
</evidence>
<keyword evidence="2" id="KW-1185">Reference proteome</keyword>
<protein>
    <submittedName>
        <fullName evidence="1">Uncharacterized protein</fullName>
    </submittedName>
</protein>
<dbReference type="EMBL" id="MSIF01000003">
    <property type="protein sequence ID" value="OLF11988.1"/>
    <property type="molecule type" value="Genomic_DNA"/>
</dbReference>
<gene>
    <name evidence="1" type="ORF">BLA60_08105</name>
</gene>
<reference evidence="1 2" key="1">
    <citation type="submission" date="2016-12" db="EMBL/GenBank/DDBJ databases">
        <title>The draft genome sequence of Actinophytocola xinjiangensis.</title>
        <authorList>
            <person name="Wang W."/>
            <person name="Yuan L."/>
        </authorList>
    </citation>
    <scope>NUCLEOTIDE SEQUENCE [LARGE SCALE GENOMIC DNA]</scope>
    <source>
        <strain evidence="1 2">CGMCC 4.4663</strain>
    </source>
</reference>
<comment type="caution">
    <text evidence="1">The sequence shown here is derived from an EMBL/GenBank/DDBJ whole genome shotgun (WGS) entry which is preliminary data.</text>
</comment>
<accession>A0A7Z0WNV0</accession>
<dbReference type="Proteomes" id="UP000185696">
    <property type="component" value="Unassembled WGS sequence"/>
</dbReference>
<dbReference type="AlphaFoldDB" id="A0A7Z0WNV0"/>